<evidence type="ECO:0000313" key="2">
    <source>
        <dbReference type="EMBL" id="KJK38831.1"/>
    </source>
</evidence>
<feature type="compositionally biased region" description="Acidic residues" evidence="1">
    <location>
        <begin position="111"/>
        <end position="184"/>
    </location>
</feature>
<dbReference type="RefSeq" id="WP_031136409.1">
    <property type="nucleotide sequence ID" value="NZ_JYJH01000009.1"/>
</dbReference>
<evidence type="ECO:0000313" key="3">
    <source>
        <dbReference type="Proteomes" id="UP000034786"/>
    </source>
</evidence>
<feature type="compositionally biased region" description="Low complexity" evidence="1">
    <location>
        <begin position="211"/>
        <end position="241"/>
    </location>
</feature>
<sequence>MNRTGLGLAIGAGYLLGRTKKLKMAMAVGGLVAGKKLNLSPRMVADLLQQQLKNNPQFKEIGDQLREDLRGVGKAASGAMVERQIDALADRLHGRTAQVRDQLSGVVPGGQDDDAEDAEYEDEEPEDSGADEADEPEDSGADEADEPEDSGADEEDEPEDSSADEEDEPEDSSADEEDEEEEEEPQAKRAAKKAPAKKAPAKKTAKKAPAKKTAAGRKTAAKKTTAAKKATSGSRGGSARSRLPKGGGEG</sequence>
<feature type="region of interest" description="Disordered" evidence="1">
    <location>
        <begin position="99"/>
        <end position="250"/>
    </location>
</feature>
<keyword evidence="3" id="KW-1185">Reference proteome</keyword>
<proteinExistence type="predicted"/>
<dbReference type="EMBL" id="JYJH01000009">
    <property type="protein sequence ID" value="KJK38831.1"/>
    <property type="molecule type" value="Genomic_DNA"/>
</dbReference>
<dbReference type="AlphaFoldDB" id="A0A0M2GM28"/>
<dbReference type="PATRIC" id="fig|284040.3.peg.8014"/>
<protein>
    <submittedName>
        <fullName evidence="2">Primase</fullName>
    </submittedName>
</protein>
<dbReference type="Proteomes" id="UP000034786">
    <property type="component" value="Unassembled WGS sequence"/>
</dbReference>
<organism evidence="2 3">
    <name type="scientific">Streptomyces variegatus</name>
    <dbReference type="NCBI Taxonomy" id="284040"/>
    <lineage>
        <taxon>Bacteria</taxon>
        <taxon>Bacillati</taxon>
        <taxon>Actinomycetota</taxon>
        <taxon>Actinomycetes</taxon>
        <taxon>Kitasatosporales</taxon>
        <taxon>Streptomycetaceae</taxon>
        <taxon>Streptomyces</taxon>
    </lineage>
</organism>
<gene>
    <name evidence="2" type="ORF">UK15_15305</name>
</gene>
<accession>A0A0M2GM28</accession>
<name>A0A0M2GM28_9ACTN</name>
<evidence type="ECO:0000256" key="1">
    <source>
        <dbReference type="SAM" id="MobiDB-lite"/>
    </source>
</evidence>
<dbReference type="STRING" id="284040.UK15_15305"/>
<reference evidence="3" key="1">
    <citation type="submission" date="2015-02" db="EMBL/GenBank/DDBJ databases">
        <authorList>
            <person name="Ju K.-S."/>
            <person name="Doroghazi J.R."/>
            <person name="Metcalf W."/>
        </authorList>
    </citation>
    <scope>NUCLEOTIDE SEQUENCE [LARGE SCALE GENOMIC DNA]</scope>
    <source>
        <strain evidence="3">NRRL B-16380</strain>
    </source>
</reference>
<comment type="caution">
    <text evidence="2">The sequence shown here is derived from an EMBL/GenBank/DDBJ whole genome shotgun (WGS) entry which is preliminary data.</text>
</comment>
<feature type="compositionally biased region" description="Basic residues" evidence="1">
    <location>
        <begin position="189"/>
        <end position="210"/>
    </location>
</feature>